<dbReference type="AlphaFoldDB" id="A0A9P4H1K9"/>
<feature type="domain" description="Heterokaryon incompatibility" evidence="1">
    <location>
        <begin position="61"/>
        <end position="216"/>
    </location>
</feature>
<dbReference type="InterPro" id="IPR010730">
    <property type="entry name" value="HET"/>
</dbReference>
<reference evidence="2" key="1">
    <citation type="journal article" date="2020" name="Stud. Mycol.">
        <title>101 Dothideomycetes genomes: a test case for predicting lifestyles and emergence of pathogens.</title>
        <authorList>
            <person name="Haridas S."/>
            <person name="Albert R."/>
            <person name="Binder M."/>
            <person name="Bloem J."/>
            <person name="Labutti K."/>
            <person name="Salamov A."/>
            <person name="Andreopoulos B."/>
            <person name="Baker S."/>
            <person name="Barry K."/>
            <person name="Bills G."/>
            <person name="Bluhm B."/>
            <person name="Cannon C."/>
            <person name="Castanera R."/>
            <person name="Culley D."/>
            <person name="Daum C."/>
            <person name="Ezra D."/>
            <person name="Gonzalez J."/>
            <person name="Henrissat B."/>
            <person name="Kuo A."/>
            <person name="Liang C."/>
            <person name="Lipzen A."/>
            <person name="Lutzoni F."/>
            <person name="Magnuson J."/>
            <person name="Mondo S."/>
            <person name="Nolan M."/>
            <person name="Ohm R."/>
            <person name="Pangilinan J."/>
            <person name="Park H.-J."/>
            <person name="Ramirez L."/>
            <person name="Alfaro M."/>
            <person name="Sun H."/>
            <person name="Tritt A."/>
            <person name="Yoshinaga Y."/>
            <person name="Zwiers L.-H."/>
            <person name="Turgeon B."/>
            <person name="Goodwin S."/>
            <person name="Spatafora J."/>
            <person name="Crous P."/>
            <person name="Grigoriev I."/>
        </authorList>
    </citation>
    <scope>NUCLEOTIDE SEQUENCE</scope>
    <source>
        <strain evidence="2">CBS 110217</strain>
    </source>
</reference>
<dbReference type="Proteomes" id="UP000799777">
    <property type="component" value="Unassembled WGS sequence"/>
</dbReference>
<dbReference type="OrthoDB" id="5125733at2759"/>
<evidence type="ECO:0000313" key="2">
    <source>
        <dbReference type="EMBL" id="KAF2026588.1"/>
    </source>
</evidence>
<dbReference type="Pfam" id="PF06985">
    <property type="entry name" value="HET"/>
    <property type="match status" value="1"/>
</dbReference>
<feature type="non-terminal residue" evidence="2">
    <location>
        <position position="1"/>
    </location>
</feature>
<evidence type="ECO:0000313" key="3">
    <source>
        <dbReference type="Proteomes" id="UP000799777"/>
    </source>
</evidence>
<evidence type="ECO:0000259" key="1">
    <source>
        <dbReference type="Pfam" id="PF06985"/>
    </source>
</evidence>
<dbReference type="PANTHER" id="PTHR33112:SF16">
    <property type="entry name" value="HETEROKARYON INCOMPATIBILITY DOMAIN-CONTAINING PROTEIN"/>
    <property type="match status" value="1"/>
</dbReference>
<proteinExistence type="predicted"/>
<keyword evidence="3" id="KW-1185">Reference proteome</keyword>
<feature type="non-terminal residue" evidence="2">
    <location>
        <position position="365"/>
    </location>
</feature>
<accession>A0A9P4H1K9</accession>
<sequence>PTTLSQMDAWINECNENHVKCAQSMAHRPAPLPSRVLDLTSLPTRQDMLSDRTDWRGTGRYIALSYCWGRSLAYTTTISNQAMHKQDNGIAFASLPRTLQDALLLTRYLGLDYIWADCLCIVQDDKADWEYEAARMSEVYSNAYLSLAATRASHCDEGFLQDRKVKAGDMVRLKNSEGAFDLYFEYNDCTMSPGSMETLTRVKDEPLLGRVWCFQERVLANRTLNLASDQMYWECAAAFAEEGGTVNSSNDDHYFYKEYSLQTVIDDLKDHTKRGDAWYRMVQEYTSRNITYQTDKLPAFSGIASALQEVTGDEYYAGLWKSWFLEGLLWRLQIPSSDIYVFVPKEPQRLDFWRAPSWSFAALEG</sequence>
<dbReference type="EMBL" id="ML978240">
    <property type="protein sequence ID" value="KAF2026588.1"/>
    <property type="molecule type" value="Genomic_DNA"/>
</dbReference>
<name>A0A9P4H1K9_9PLEO</name>
<dbReference type="PANTHER" id="PTHR33112">
    <property type="entry name" value="DOMAIN PROTEIN, PUTATIVE-RELATED"/>
    <property type="match status" value="1"/>
</dbReference>
<gene>
    <name evidence="2" type="ORF">EK21DRAFT_16879</name>
</gene>
<comment type="caution">
    <text evidence="2">The sequence shown here is derived from an EMBL/GenBank/DDBJ whole genome shotgun (WGS) entry which is preliminary data.</text>
</comment>
<organism evidence="2 3">
    <name type="scientific">Setomelanomma holmii</name>
    <dbReference type="NCBI Taxonomy" id="210430"/>
    <lineage>
        <taxon>Eukaryota</taxon>
        <taxon>Fungi</taxon>
        <taxon>Dikarya</taxon>
        <taxon>Ascomycota</taxon>
        <taxon>Pezizomycotina</taxon>
        <taxon>Dothideomycetes</taxon>
        <taxon>Pleosporomycetidae</taxon>
        <taxon>Pleosporales</taxon>
        <taxon>Pleosporineae</taxon>
        <taxon>Phaeosphaeriaceae</taxon>
        <taxon>Setomelanomma</taxon>
    </lineage>
</organism>
<protein>
    <submittedName>
        <fullName evidence="2">HET-domain-containing protein</fullName>
    </submittedName>
</protein>